<evidence type="ECO:0000313" key="13">
    <source>
        <dbReference type="EMBL" id="AJF07871.1"/>
    </source>
</evidence>
<evidence type="ECO:0000256" key="6">
    <source>
        <dbReference type="ARBA" id="ARBA00022691"/>
    </source>
</evidence>
<dbReference type="InterPro" id="IPR014777">
    <property type="entry name" value="4pyrrole_Mease_sub1"/>
</dbReference>
<dbReference type="GO" id="GO:0019354">
    <property type="term" value="P:siroheme biosynthetic process"/>
    <property type="evidence" value="ECO:0007669"/>
    <property type="project" value="UniProtKB-UniPathway"/>
</dbReference>
<dbReference type="NCBIfam" id="TIGR01469">
    <property type="entry name" value="cobA_cysG_Cterm"/>
    <property type="match status" value="1"/>
</dbReference>
<dbReference type="InterPro" id="IPR036108">
    <property type="entry name" value="4pyrrol_syn_uPrphyn_synt_sf"/>
</dbReference>
<feature type="domain" description="Tetrapyrrole biosynthesis uroporphyrinogen III synthase" evidence="12">
    <location>
        <begin position="269"/>
        <end position="497"/>
    </location>
</feature>
<dbReference type="SUPFAM" id="SSF53790">
    <property type="entry name" value="Tetrapyrrole methylase"/>
    <property type="match status" value="1"/>
</dbReference>
<dbReference type="InterPro" id="IPR050161">
    <property type="entry name" value="Siro_Cobalamin_biosynth"/>
</dbReference>
<dbReference type="InterPro" id="IPR000878">
    <property type="entry name" value="4pyrrol_Mease"/>
</dbReference>
<evidence type="ECO:0000256" key="3">
    <source>
        <dbReference type="ARBA" id="ARBA00022573"/>
    </source>
</evidence>
<dbReference type="Gene3D" id="3.40.50.10090">
    <property type="match status" value="2"/>
</dbReference>
<dbReference type="Proteomes" id="UP000035036">
    <property type="component" value="Chromosome"/>
</dbReference>
<dbReference type="SUPFAM" id="SSF69618">
    <property type="entry name" value="HemD-like"/>
    <property type="match status" value="1"/>
</dbReference>
<dbReference type="InterPro" id="IPR035996">
    <property type="entry name" value="4pyrrol_Methylase_sf"/>
</dbReference>
<comment type="pathway">
    <text evidence="9">Cofactor biosynthesis; adenosylcobalamin biosynthesis; precorrin-2 from uroporphyrinogen III: step 1/1.</text>
</comment>
<dbReference type="PROSITE" id="PS00839">
    <property type="entry name" value="SUMT_1"/>
    <property type="match status" value="1"/>
</dbReference>
<dbReference type="KEGG" id="gsb:GSUB_02335"/>
<dbReference type="STRING" id="483547.GSUB_02335"/>
<dbReference type="InterPro" id="IPR003043">
    <property type="entry name" value="Uropor_MeTrfase_CS"/>
</dbReference>
<keyword evidence="14" id="KW-1185">Reference proteome</keyword>
<evidence type="ECO:0000256" key="1">
    <source>
        <dbReference type="ARBA" id="ARBA00005879"/>
    </source>
</evidence>
<gene>
    <name evidence="13" type="ORF">GSUB_02335</name>
</gene>
<evidence type="ECO:0000256" key="9">
    <source>
        <dbReference type="ARBA" id="ARBA00060548"/>
    </source>
</evidence>
<evidence type="ECO:0000256" key="4">
    <source>
        <dbReference type="ARBA" id="ARBA00022603"/>
    </source>
</evidence>
<dbReference type="Pfam" id="PF00590">
    <property type="entry name" value="TP_methylase"/>
    <property type="match status" value="1"/>
</dbReference>
<accession>A0A0B5FW86</accession>
<dbReference type="GO" id="GO:0004851">
    <property type="term" value="F:uroporphyrin-III C-methyltransferase activity"/>
    <property type="evidence" value="ECO:0007669"/>
    <property type="project" value="UniProtKB-EC"/>
</dbReference>
<sequence>MKQGIVYLVGAGPGDPGLITLRGRDCLRRADAVVYDYLANPCLLEEARADVEKIYVGKERGRHHLPQEQINELLAELAQAGKTVVRLKGGDPYLFGRGGEEALFLHRAGVEFEVVPGVTAAFAAAAYAGIPLTHRDYTTTLGLVTGHEKPEKKMSSLDWGKIATGMGTLVFYMGMVNLSLIVRELIRNGRSPQTPVAIVRWASTAQQHSLIATLEDVEEKARAASIGPPAVIIVGEVVDLHKRLAWFENRPLFGRRVLSTRAAAQASGLRDLLEERGAEVVSVPTIALAPPADWGPVDRELDRLAQTDLLILTSVNAVDFFFERLRSKGSDARALAGVTLVSVGPKTAEAFEPYGVKADLVAADYRAEGVVALLKEQGVQGRRVLYPHAELARTLIPDELRALGAEVAAPVLYRTVVPQEGGETLRELLVKGALDAVTFTASSTVDHFVAMVGEDAAQLLRGVVVVSIGPLTSRTARKHGIEVTVEPRDSTLDAMVEALAQHFKTHPTSPVRD</sequence>
<comment type="similarity">
    <text evidence="1 10">Belongs to the precorrin methyltransferase family.</text>
</comment>
<dbReference type="Gene3D" id="3.30.950.10">
    <property type="entry name" value="Methyltransferase, Cobalt-precorrin-4 Transmethylase, Domain 2"/>
    <property type="match status" value="1"/>
</dbReference>
<keyword evidence="7" id="KW-0627">Porphyrin biosynthesis</keyword>
<dbReference type="UniPathway" id="UPA00262">
    <property type="reaction ID" value="UER00211"/>
</dbReference>
<dbReference type="PANTHER" id="PTHR45790">
    <property type="entry name" value="SIROHEME SYNTHASE-RELATED"/>
    <property type="match status" value="1"/>
</dbReference>
<dbReference type="PROSITE" id="PS00840">
    <property type="entry name" value="SUMT_2"/>
    <property type="match status" value="1"/>
</dbReference>
<keyword evidence="4 10" id="KW-0489">Methyltransferase</keyword>
<dbReference type="GO" id="GO:0004852">
    <property type="term" value="F:uroporphyrinogen-III synthase activity"/>
    <property type="evidence" value="ECO:0007669"/>
    <property type="project" value="InterPro"/>
</dbReference>
<dbReference type="Pfam" id="PF02602">
    <property type="entry name" value="HEM4"/>
    <property type="match status" value="1"/>
</dbReference>
<evidence type="ECO:0000259" key="12">
    <source>
        <dbReference type="Pfam" id="PF02602"/>
    </source>
</evidence>
<dbReference type="InterPro" id="IPR014776">
    <property type="entry name" value="4pyrrole_Mease_sub2"/>
</dbReference>
<organism evidence="13 14">
    <name type="scientific">Geoalkalibacter subterraneus</name>
    <dbReference type="NCBI Taxonomy" id="483547"/>
    <lineage>
        <taxon>Bacteria</taxon>
        <taxon>Pseudomonadati</taxon>
        <taxon>Thermodesulfobacteriota</taxon>
        <taxon>Desulfuromonadia</taxon>
        <taxon>Desulfuromonadales</taxon>
        <taxon>Geoalkalibacteraceae</taxon>
        <taxon>Geoalkalibacter</taxon>
    </lineage>
</organism>
<reference evidence="13 14" key="1">
    <citation type="journal article" date="2015" name="Genome Announc.">
        <title>Genomes of Geoalkalibacter ferrihydriticus Z-0531T and Geoalkalibacter subterraneus Red1T, Two Haloalkaliphilic Metal-Reducing Deltaproteobacteria.</title>
        <authorList>
            <person name="Badalamenti J.P."/>
            <person name="Krajmalnik-Brown R."/>
            <person name="Torres C.I."/>
            <person name="Bond D.R."/>
        </authorList>
    </citation>
    <scope>NUCLEOTIDE SEQUENCE [LARGE SCALE GENOMIC DNA]</scope>
    <source>
        <strain evidence="13 14">Red1</strain>
    </source>
</reference>
<dbReference type="AlphaFoldDB" id="A0A0B5FW86"/>
<feature type="domain" description="Tetrapyrrole methylase" evidence="11">
    <location>
        <begin position="6"/>
        <end position="217"/>
    </location>
</feature>
<protein>
    <recommendedName>
        <fullName evidence="2">uroporphyrinogen-III C-methyltransferase</fullName>
        <ecNumber evidence="2">2.1.1.107</ecNumber>
    </recommendedName>
</protein>
<dbReference type="GO" id="GO:0009236">
    <property type="term" value="P:cobalamin biosynthetic process"/>
    <property type="evidence" value="ECO:0007669"/>
    <property type="project" value="UniProtKB-KW"/>
</dbReference>
<comment type="pathway">
    <text evidence="8">Porphyrin-containing compound metabolism; siroheme biosynthesis; precorrin-2 from uroporphyrinogen III: step 1/1.</text>
</comment>
<dbReference type="FunFam" id="3.30.950.10:FF:000001">
    <property type="entry name" value="Siroheme synthase"/>
    <property type="match status" value="1"/>
</dbReference>
<name>A0A0B5FW86_9BACT</name>
<dbReference type="Gene3D" id="3.40.1010.10">
    <property type="entry name" value="Cobalt-precorrin-4 Transmethylase, Domain 1"/>
    <property type="match status" value="1"/>
</dbReference>
<dbReference type="InterPro" id="IPR006366">
    <property type="entry name" value="CobA/CysG_C"/>
</dbReference>
<evidence type="ECO:0000256" key="2">
    <source>
        <dbReference type="ARBA" id="ARBA00012162"/>
    </source>
</evidence>
<dbReference type="NCBIfam" id="NF004790">
    <property type="entry name" value="PRK06136.1"/>
    <property type="match status" value="1"/>
</dbReference>
<dbReference type="CDD" id="cd06578">
    <property type="entry name" value="HemD"/>
    <property type="match status" value="1"/>
</dbReference>
<evidence type="ECO:0000256" key="7">
    <source>
        <dbReference type="ARBA" id="ARBA00023244"/>
    </source>
</evidence>
<dbReference type="EC" id="2.1.1.107" evidence="2"/>
<evidence type="ECO:0000259" key="11">
    <source>
        <dbReference type="Pfam" id="PF00590"/>
    </source>
</evidence>
<dbReference type="EMBL" id="CP010311">
    <property type="protein sequence ID" value="AJF07871.1"/>
    <property type="molecule type" value="Genomic_DNA"/>
</dbReference>
<evidence type="ECO:0000256" key="8">
    <source>
        <dbReference type="ARBA" id="ARBA00025705"/>
    </source>
</evidence>
<dbReference type="OrthoDB" id="9815856at2"/>
<dbReference type="HOGENOM" id="CLU_011276_6_0_7"/>
<proteinExistence type="inferred from homology"/>
<evidence type="ECO:0000256" key="5">
    <source>
        <dbReference type="ARBA" id="ARBA00022679"/>
    </source>
</evidence>
<keyword evidence="6" id="KW-0949">S-adenosyl-L-methionine</keyword>
<dbReference type="PANTHER" id="PTHR45790:SF3">
    <property type="entry name" value="S-ADENOSYL-L-METHIONINE-DEPENDENT UROPORPHYRINOGEN III METHYLTRANSFERASE, CHLOROPLASTIC"/>
    <property type="match status" value="1"/>
</dbReference>
<keyword evidence="5 10" id="KW-0808">Transferase</keyword>
<dbReference type="InterPro" id="IPR003754">
    <property type="entry name" value="4pyrrol_synth_uPrphyn_synth"/>
</dbReference>
<keyword evidence="3" id="KW-0169">Cobalamin biosynthesis</keyword>
<evidence type="ECO:0000256" key="10">
    <source>
        <dbReference type="RuleBase" id="RU003960"/>
    </source>
</evidence>
<dbReference type="CDD" id="cd11642">
    <property type="entry name" value="SUMT"/>
    <property type="match status" value="1"/>
</dbReference>
<dbReference type="FunFam" id="3.40.1010.10:FF:000001">
    <property type="entry name" value="Siroheme synthase"/>
    <property type="match status" value="1"/>
</dbReference>
<dbReference type="GO" id="GO:0032259">
    <property type="term" value="P:methylation"/>
    <property type="evidence" value="ECO:0007669"/>
    <property type="project" value="UniProtKB-KW"/>
</dbReference>
<evidence type="ECO:0000313" key="14">
    <source>
        <dbReference type="Proteomes" id="UP000035036"/>
    </source>
</evidence>